<dbReference type="Proteomes" id="UP000267630">
    <property type="component" value="Chromosome 3"/>
</dbReference>
<dbReference type="GeneID" id="57505470"/>
<organism evidence="2 4">
    <name type="scientific">Raoultella terrigena</name>
    <name type="common">Klebsiella terrigena</name>
    <dbReference type="NCBI Taxonomy" id="577"/>
    <lineage>
        <taxon>Bacteria</taxon>
        <taxon>Pseudomonadati</taxon>
        <taxon>Pseudomonadota</taxon>
        <taxon>Gammaproteobacteria</taxon>
        <taxon>Enterobacterales</taxon>
        <taxon>Enterobacteriaceae</taxon>
        <taxon>Klebsiella/Raoultella group</taxon>
        <taxon>Raoultella</taxon>
    </lineage>
</organism>
<sequence>MFIIFSGLPGSGKSTIAQALVKRLGAFYLRIDTIEQAIREADEHPREMGPEGYFVACSVARENLKMGATVVADSVNPLTLTRDAYRDVARSTGRDFLEIEVVCSDRDEHRRRVETRTSEVKGLILPEWHNVTGLHYEPWNRERLVLDSGKLSVEQCVTLAVAALAR</sequence>
<dbReference type="Pfam" id="PF13671">
    <property type="entry name" value="AAA_33"/>
    <property type="match status" value="1"/>
</dbReference>
<dbReference type="AlphaFoldDB" id="A0A6D1S7N3"/>
<dbReference type="EMBL" id="CAADJG010000002">
    <property type="protein sequence ID" value="VFS70528.1"/>
    <property type="molecule type" value="Genomic_DNA"/>
</dbReference>
<evidence type="ECO:0000313" key="1">
    <source>
        <dbReference type="EMBL" id="VED51667.1"/>
    </source>
</evidence>
<dbReference type="PANTHER" id="PTHR37807:SF3">
    <property type="entry name" value="OS07G0160300 PROTEIN"/>
    <property type="match status" value="1"/>
</dbReference>
<dbReference type="SUPFAM" id="SSF52540">
    <property type="entry name" value="P-loop containing nucleoside triphosphate hydrolases"/>
    <property type="match status" value="1"/>
</dbReference>
<keyword evidence="2" id="KW-0418">Kinase</keyword>
<dbReference type="PANTHER" id="PTHR37807">
    <property type="entry name" value="OS07G0160300 PROTEIN"/>
    <property type="match status" value="1"/>
</dbReference>
<dbReference type="RefSeq" id="WP_115193090.1">
    <property type="nucleotide sequence ID" value="NZ_BJNO01000002.1"/>
</dbReference>
<evidence type="ECO:0000313" key="3">
    <source>
        <dbReference type="Proteomes" id="UP000267630"/>
    </source>
</evidence>
<proteinExistence type="predicted"/>
<evidence type="ECO:0000313" key="4">
    <source>
        <dbReference type="Proteomes" id="UP000332594"/>
    </source>
</evidence>
<accession>A0A6D1S7N3</accession>
<dbReference type="InterPro" id="IPR027417">
    <property type="entry name" value="P-loop_NTPase"/>
</dbReference>
<dbReference type="GO" id="GO:0016301">
    <property type="term" value="F:kinase activity"/>
    <property type="evidence" value="ECO:0007669"/>
    <property type="project" value="UniProtKB-KW"/>
</dbReference>
<gene>
    <name evidence="2" type="ORF">NCTC13038_02100</name>
    <name evidence="1" type="ORF">NCTC9997_03898</name>
</gene>
<dbReference type="GO" id="GO:0016779">
    <property type="term" value="F:nucleotidyltransferase activity"/>
    <property type="evidence" value="ECO:0007669"/>
    <property type="project" value="UniProtKB-KW"/>
</dbReference>
<keyword evidence="2" id="KW-0808">Transferase</keyword>
<reference evidence="2 4" key="1">
    <citation type="submission" date="2019-03" db="EMBL/GenBank/DDBJ databases">
        <authorList>
            <consortium name="Pathogen Informatics"/>
        </authorList>
    </citation>
    <scope>NUCLEOTIDE SEQUENCE [LARGE SCALE GENOMIC DNA]</scope>
    <source>
        <strain evidence="2 4">NCTC13038</strain>
        <strain evidence="1 3">NCTC9997</strain>
    </source>
</reference>
<dbReference type="Gene3D" id="3.40.50.300">
    <property type="entry name" value="P-loop containing nucleotide triphosphate hydrolases"/>
    <property type="match status" value="1"/>
</dbReference>
<dbReference type="EMBL" id="LR134253">
    <property type="protein sequence ID" value="VED51667.1"/>
    <property type="molecule type" value="Genomic_DNA"/>
</dbReference>
<evidence type="ECO:0000313" key="2">
    <source>
        <dbReference type="EMBL" id="VFS70528.1"/>
    </source>
</evidence>
<name>A0A6D1S7N3_RAOTE</name>
<dbReference type="OrthoDB" id="3819922at2"/>
<keyword evidence="3" id="KW-1185">Reference proteome</keyword>
<keyword evidence="2" id="KW-0548">Nucleotidyltransferase</keyword>
<dbReference type="Proteomes" id="UP000332594">
    <property type="component" value="Unassembled WGS sequence"/>
</dbReference>
<protein>
    <submittedName>
        <fullName evidence="2">Bifunctional sulfate adenylyltransferase subunit 1/adenylylsulfate kinase protein</fullName>
    </submittedName>
</protein>